<evidence type="ECO:0000313" key="2">
    <source>
        <dbReference type="Proteomes" id="UP001597403"/>
    </source>
</evidence>
<dbReference type="Gene3D" id="2.40.50.480">
    <property type="match status" value="1"/>
</dbReference>
<keyword evidence="2" id="KW-1185">Reference proteome</keyword>
<comment type="caution">
    <text evidence="1">The sequence shown here is derived from an EMBL/GenBank/DDBJ whole genome shotgun (WGS) entry which is preliminary data.</text>
</comment>
<protein>
    <submittedName>
        <fullName evidence="1">YxeA family protein</fullName>
    </submittedName>
</protein>
<accession>A0ABW4UYU9</accession>
<dbReference type="NCBIfam" id="TIGR01655">
    <property type="entry name" value="yxeA_fam"/>
    <property type="match status" value="1"/>
</dbReference>
<organism evidence="1 2">
    <name type="scientific">Paenibacillus nicotianae</name>
    <dbReference type="NCBI Taxonomy" id="1526551"/>
    <lineage>
        <taxon>Bacteria</taxon>
        <taxon>Bacillati</taxon>
        <taxon>Bacillota</taxon>
        <taxon>Bacilli</taxon>
        <taxon>Bacillales</taxon>
        <taxon>Paenibacillaceae</taxon>
        <taxon>Paenibacillus</taxon>
    </lineage>
</organism>
<gene>
    <name evidence="1" type="ORF">ACFSGI_19695</name>
</gene>
<dbReference type="Proteomes" id="UP001597403">
    <property type="component" value="Unassembled WGS sequence"/>
</dbReference>
<sequence length="128" mass="14703">MKGTMMMRNGTKLLLFVLTIFILLVITLASQLTERDLAKLNPLIPKQHYYVQIHHSYSTNDSSSESTTEYTLPAWDDKGNAQTITFFGLHPLREGAYLQLILKNKEVLSYQEISYPQIPALAQKHLHR</sequence>
<dbReference type="PANTHER" id="PTHR36433:SF2">
    <property type="entry name" value="YXEA FAMILY PROTEIN"/>
    <property type="match status" value="1"/>
</dbReference>
<name>A0ABW4UYU9_9BACL</name>
<dbReference type="PANTHER" id="PTHR36433">
    <property type="entry name" value="HYPOTHETICAL CYTOSOLIC PROTEIN"/>
    <property type="match status" value="1"/>
</dbReference>
<dbReference type="RefSeq" id="WP_204825912.1">
    <property type="nucleotide sequence ID" value="NZ_JBHUGF010000011.1"/>
</dbReference>
<proteinExistence type="predicted"/>
<dbReference type="EMBL" id="JBHUGF010000011">
    <property type="protein sequence ID" value="MFD1992196.1"/>
    <property type="molecule type" value="Genomic_DNA"/>
</dbReference>
<dbReference type="InterPro" id="IPR006542">
    <property type="entry name" value="DUF1093"/>
</dbReference>
<dbReference type="Pfam" id="PF06486">
    <property type="entry name" value="DUF1093"/>
    <property type="match status" value="1"/>
</dbReference>
<reference evidence="2" key="1">
    <citation type="journal article" date="2019" name="Int. J. Syst. Evol. Microbiol.">
        <title>The Global Catalogue of Microorganisms (GCM) 10K type strain sequencing project: providing services to taxonomists for standard genome sequencing and annotation.</title>
        <authorList>
            <consortium name="The Broad Institute Genomics Platform"/>
            <consortium name="The Broad Institute Genome Sequencing Center for Infectious Disease"/>
            <person name="Wu L."/>
            <person name="Ma J."/>
        </authorList>
    </citation>
    <scope>NUCLEOTIDE SEQUENCE [LARGE SCALE GENOMIC DNA]</scope>
    <source>
        <strain evidence="2">CGMCC 1.15067</strain>
    </source>
</reference>
<evidence type="ECO:0000313" key="1">
    <source>
        <dbReference type="EMBL" id="MFD1992196.1"/>
    </source>
</evidence>
<dbReference type="SUPFAM" id="SSF159121">
    <property type="entry name" value="BC4932-like"/>
    <property type="match status" value="1"/>
</dbReference>
<dbReference type="InterPro" id="IPR036166">
    <property type="entry name" value="YxeA-like_sf"/>
</dbReference>